<evidence type="ECO:0000256" key="2">
    <source>
        <dbReference type="ARBA" id="ARBA00022692"/>
    </source>
</evidence>
<dbReference type="Pfam" id="PF18911">
    <property type="entry name" value="PKD_4"/>
    <property type="match status" value="4"/>
</dbReference>
<reference evidence="8 9" key="1">
    <citation type="submission" date="2018-10" db="EMBL/GenBank/DDBJ databases">
        <title>Co-occurring genomic capacity for anaerobic methane metabolism and dissimilatory sulfite reduction discovered in the Korarchaeota.</title>
        <authorList>
            <person name="Mckay L.J."/>
            <person name="Dlakic M."/>
            <person name="Fields M.W."/>
            <person name="Delmont T.O."/>
            <person name="Eren A.M."/>
            <person name="Jay Z.J."/>
            <person name="Klingelsmith K.B."/>
            <person name="Rusch D.B."/>
            <person name="Inskeep W.P."/>
        </authorList>
    </citation>
    <scope>NUCLEOTIDE SEQUENCE [LARGE SCALE GENOMIC DNA]</scope>
    <source>
        <strain evidence="8 9">MDKW</strain>
    </source>
</reference>
<feature type="domain" description="PKD" evidence="7">
    <location>
        <begin position="165"/>
        <end position="228"/>
    </location>
</feature>
<feature type="transmembrane region" description="Helical" evidence="6">
    <location>
        <begin position="417"/>
        <end position="437"/>
    </location>
</feature>
<dbReference type="InterPro" id="IPR000601">
    <property type="entry name" value="PKD_dom"/>
</dbReference>
<organism evidence="8 9">
    <name type="scientific">Candidatus Methanodesulfokora washburnensis</name>
    <dbReference type="NCBI Taxonomy" id="2478471"/>
    <lineage>
        <taxon>Archaea</taxon>
        <taxon>Thermoproteota</taxon>
        <taxon>Candidatus Korarchaeia</taxon>
        <taxon>Candidatus Korarchaeia incertae sedis</taxon>
        <taxon>Candidatus Methanodesulfokora</taxon>
    </lineage>
</organism>
<accession>A0A429GDJ7</accession>
<dbReference type="Proteomes" id="UP000277582">
    <property type="component" value="Unassembled WGS sequence"/>
</dbReference>
<evidence type="ECO:0000256" key="3">
    <source>
        <dbReference type="ARBA" id="ARBA00022737"/>
    </source>
</evidence>
<proteinExistence type="predicted"/>
<dbReference type="InterPro" id="IPR035986">
    <property type="entry name" value="PKD_dom_sf"/>
</dbReference>
<keyword evidence="2 6" id="KW-0812">Transmembrane</keyword>
<dbReference type="GO" id="GO:0005886">
    <property type="term" value="C:plasma membrane"/>
    <property type="evidence" value="ECO:0007669"/>
    <property type="project" value="TreeGrafter"/>
</dbReference>
<comment type="caution">
    <text evidence="8">The sequence shown here is derived from an EMBL/GenBank/DDBJ whole genome shotgun (WGS) entry which is preliminary data.</text>
</comment>
<protein>
    <submittedName>
        <fullName evidence="8">PKD domain-containing protein</fullName>
    </submittedName>
</protein>
<dbReference type="GO" id="GO:0005261">
    <property type="term" value="F:monoatomic cation channel activity"/>
    <property type="evidence" value="ECO:0007669"/>
    <property type="project" value="TreeGrafter"/>
</dbReference>
<evidence type="ECO:0000256" key="1">
    <source>
        <dbReference type="ARBA" id="ARBA00004141"/>
    </source>
</evidence>
<feature type="domain" description="PKD" evidence="7">
    <location>
        <begin position="235"/>
        <end position="315"/>
    </location>
</feature>
<dbReference type="InterPro" id="IPR022409">
    <property type="entry name" value="PKD/Chitinase_dom"/>
</dbReference>
<dbReference type="GO" id="GO:0006816">
    <property type="term" value="P:calcium ion transport"/>
    <property type="evidence" value="ECO:0007669"/>
    <property type="project" value="TreeGrafter"/>
</dbReference>
<keyword evidence="5 6" id="KW-0472">Membrane</keyword>
<evidence type="ECO:0000313" key="9">
    <source>
        <dbReference type="Proteomes" id="UP000277582"/>
    </source>
</evidence>
<name>A0A429GDJ7_9CREN</name>
<feature type="domain" description="PKD" evidence="7">
    <location>
        <begin position="343"/>
        <end position="399"/>
    </location>
</feature>
<keyword evidence="4 6" id="KW-1133">Transmembrane helix</keyword>
<feature type="transmembrane region" description="Helical" evidence="6">
    <location>
        <begin position="12"/>
        <end position="31"/>
    </location>
</feature>
<evidence type="ECO:0000256" key="6">
    <source>
        <dbReference type="SAM" id="Phobius"/>
    </source>
</evidence>
<comment type="subcellular location">
    <subcellularLocation>
        <location evidence="1">Membrane</location>
        <topology evidence="1">Multi-pass membrane protein</topology>
    </subcellularLocation>
</comment>
<dbReference type="Gene3D" id="2.60.40.10">
    <property type="entry name" value="Immunoglobulins"/>
    <property type="match status" value="4"/>
</dbReference>
<evidence type="ECO:0000313" key="8">
    <source>
        <dbReference type="EMBL" id="RSN71897.1"/>
    </source>
</evidence>
<gene>
    <name evidence="8" type="ORF">D6D85_15020</name>
</gene>
<dbReference type="InterPro" id="IPR013783">
    <property type="entry name" value="Ig-like_fold"/>
</dbReference>
<evidence type="ECO:0000256" key="4">
    <source>
        <dbReference type="ARBA" id="ARBA00022989"/>
    </source>
</evidence>
<dbReference type="PANTHER" id="PTHR46730">
    <property type="entry name" value="POLYCYSTIN-1"/>
    <property type="match status" value="1"/>
</dbReference>
<sequence>MFISSQRDWLRMRLYIIMLALLLLNVVFIHAENWRCPFYNQPPVVSITNITISQDGYTVTFTLHAYDPEGDPIVAWFFDYGDNTVENRTGSPPSKLSHKYSNLGYYTVLFKAEDSYGAWSSPYVYTVNVFPNSAPPYAVIDYVGPNPAVLGSSIIFSGHGVDPLGKKIVSWVWDFGDGSKDQGTGFLANSTHKYSKEGVYVARLTFKNEDNLLSTAAVVTVKVYVPGTETNVPPKIEGVSVKPSNPLVGQNITFSVSATDPDDDIIAAEWSMGDGTYLSGFSVRHSYVQAGEYVVTVRVRDSRGAISSYSTRVQVSGNRPPNATILEINVNGMSVELRGMGSDPDGQVVAFSVDWGDGTADNGSLKGNGVPVKINHVYKEGGSYIIRFKVRDDLGSWSSDEMRQIKIESGRGIQPSYSVAAIIAAAGIGTILLKIVLNRRGIRRIKLSNRKRHKKKLG</sequence>
<dbReference type="PROSITE" id="PS50093">
    <property type="entry name" value="PKD"/>
    <property type="match status" value="4"/>
</dbReference>
<evidence type="ECO:0000259" key="7">
    <source>
        <dbReference type="PROSITE" id="PS50093"/>
    </source>
</evidence>
<feature type="domain" description="PKD" evidence="7">
    <location>
        <begin position="70"/>
        <end position="121"/>
    </location>
</feature>
<dbReference type="AlphaFoldDB" id="A0A429GDJ7"/>
<dbReference type="CDD" id="cd00146">
    <property type="entry name" value="PKD"/>
    <property type="match status" value="4"/>
</dbReference>
<evidence type="ECO:0000256" key="5">
    <source>
        <dbReference type="ARBA" id="ARBA00023136"/>
    </source>
</evidence>
<keyword evidence="3" id="KW-0677">Repeat</keyword>
<dbReference type="SUPFAM" id="SSF49299">
    <property type="entry name" value="PKD domain"/>
    <property type="match status" value="4"/>
</dbReference>
<dbReference type="EMBL" id="RCOS01000167">
    <property type="protein sequence ID" value="RSN71897.1"/>
    <property type="molecule type" value="Genomic_DNA"/>
</dbReference>
<keyword evidence="9" id="KW-1185">Reference proteome</keyword>
<dbReference type="PANTHER" id="PTHR46730:SF1">
    <property type="entry name" value="PLAT DOMAIN-CONTAINING PROTEIN"/>
    <property type="match status" value="1"/>
</dbReference>
<dbReference type="SMART" id="SM00089">
    <property type="entry name" value="PKD"/>
    <property type="match status" value="4"/>
</dbReference>